<dbReference type="EMBL" id="LAZR01028328">
    <property type="protein sequence ID" value="KKL62955.1"/>
    <property type="molecule type" value="Genomic_DNA"/>
</dbReference>
<name>A0A0F9G034_9ZZZZ</name>
<feature type="transmembrane region" description="Helical" evidence="2">
    <location>
        <begin position="30"/>
        <end position="48"/>
    </location>
</feature>
<reference evidence="3" key="1">
    <citation type="journal article" date="2015" name="Nature">
        <title>Complex archaea that bridge the gap between prokaryotes and eukaryotes.</title>
        <authorList>
            <person name="Spang A."/>
            <person name="Saw J.H."/>
            <person name="Jorgensen S.L."/>
            <person name="Zaremba-Niedzwiedzka K."/>
            <person name="Martijn J."/>
            <person name="Lind A.E."/>
            <person name="van Eijk R."/>
            <person name="Schleper C."/>
            <person name="Guy L."/>
            <person name="Ettema T.J."/>
        </authorList>
    </citation>
    <scope>NUCLEOTIDE SEQUENCE</scope>
</reference>
<feature type="region of interest" description="Disordered" evidence="1">
    <location>
        <begin position="1"/>
        <end position="22"/>
    </location>
</feature>
<gene>
    <name evidence="3" type="ORF">LCGC14_2179990</name>
</gene>
<accession>A0A0F9G034</accession>
<keyword evidence="2" id="KW-0472">Membrane</keyword>
<keyword evidence="2" id="KW-1133">Transmembrane helix</keyword>
<proteinExistence type="predicted"/>
<organism evidence="3">
    <name type="scientific">marine sediment metagenome</name>
    <dbReference type="NCBI Taxonomy" id="412755"/>
    <lineage>
        <taxon>unclassified sequences</taxon>
        <taxon>metagenomes</taxon>
        <taxon>ecological metagenomes</taxon>
    </lineage>
</organism>
<evidence type="ECO:0000313" key="3">
    <source>
        <dbReference type="EMBL" id="KKL62955.1"/>
    </source>
</evidence>
<keyword evidence="2" id="KW-0812">Transmembrane</keyword>
<protein>
    <recommendedName>
        <fullName evidence="4">ABC transporter permease</fullName>
    </recommendedName>
</protein>
<comment type="caution">
    <text evidence="3">The sequence shown here is derived from an EMBL/GenBank/DDBJ whole genome shotgun (WGS) entry which is preliminary data.</text>
</comment>
<feature type="transmembrane region" description="Helical" evidence="2">
    <location>
        <begin position="54"/>
        <end position="73"/>
    </location>
</feature>
<dbReference type="AlphaFoldDB" id="A0A0F9G034"/>
<feature type="non-terminal residue" evidence="3">
    <location>
        <position position="75"/>
    </location>
</feature>
<evidence type="ECO:0000256" key="1">
    <source>
        <dbReference type="SAM" id="MobiDB-lite"/>
    </source>
</evidence>
<evidence type="ECO:0008006" key="4">
    <source>
        <dbReference type="Google" id="ProtNLM"/>
    </source>
</evidence>
<sequence length="75" mass="7572">MSSHNAIAAPTGISHARAPRPRIGSLTRDLPGLALATAALGALIVVFLGDSFTLNILAGTFLFAGLATSWNVIGG</sequence>
<evidence type="ECO:0000256" key="2">
    <source>
        <dbReference type="SAM" id="Phobius"/>
    </source>
</evidence>